<sequence length="102" mass="11801">MNTYSLEKQVKIALACFVVHNFITMYNIGDPLLNKYNVDGATVAEIEGRDPDPSTDDVDGLEVSIKDNANVVQPRFRDQFDMGAFRDRLAISMWERYERRPW</sequence>
<dbReference type="OrthoDB" id="1681765at2759"/>
<accession>A0A2P5EGF9</accession>
<name>A0A2P5EGF9_TREOI</name>
<dbReference type="InParanoid" id="A0A2P5EGF9"/>
<dbReference type="EMBL" id="JXTC01000159">
    <property type="protein sequence ID" value="PON84628.1"/>
    <property type="molecule type" value="Genomic_DNA"/>
</dbReference>
<reference evidence="2" key="1">
    <citation type="submission" date="2016-06" db="EMBL/GenBank/DDBJ databases">
        <title>Parallel loss of symbiosis genes in relatives of nitrogen-fixing non-legume Parasponia.</title>
        <authorList>
            <person name="Van Velzen R."/>
            <person name="Holmer R."/>
            <person name="Bu F."/>
            <person name="Rutten L."/>
            <person name="Van Zeijl A."/>
            <person name="Liu W."/>
            <person name="Santuari L."/>
            <person name="Cao Q."/>
            <person name="Sharma T."/>
            <person name="Shen D."/>
            <person name="Roswanjaya Y."/>
            <person name="Wardhani T."/>
            <person name="Kalhor M.S."/>
            <person name="Jansen J."/>
            <person name="Van den Hoogen J."/>
            <person name="Gungor B."/>
            <person name="Hartog M."/>
            <person name="Hontelez J."/>
            <person name="Verver J."/>
            <person name="Yang W.-C."/>
            <person name="Schijlen E."/>
            <person name="Repin R."/>
            <person name="Schilthuizen M."/>
            <person name="Schranz E."/>
            <person name="Heidstra R."/>
            <person name="Miyata K."/>
            <person name="Fedorova E."/>
            <person name="Kohlen W."/>
            <person name="Bisseling T."/>
            <person name="Smit S."/>
            <person name="Geurts R."/>
        </authorList>
    </citation>
    <scope>NUCLEOTIDE SEQUENCE [LARGE SCALE GENOMIC DNA]</scope>
    <source>
        <strain evidence="2">cv. RG33-2</strain>
    </source>
</reference>
<dbReference type="AlphaFoldDB" id="A0A2P5EGF9"/>
<organism evidence="1 2">
    <name type="scientific">Trema orientale</name>
    <name type="common">Charcoal tree</name>
    <name type="synonym">Celtis orientalis</name>
    <dbReference type="NCBI Taxonomy" id="63057"/>
    <lineage>
        <taxon>Eukaryota</taxon>
        <taxon>Viridiplantae</taxon>
        <taxon>Streptophyta</taxon>
        <taxon>Embryophyta</taxon>
        <taxon>Tracheophyta</taxon>
        <taxon>Spermatophyta</taxon>
        <taxon>Magnoliopsida</taxon>
        <taxon>eudicotyledons</taxon>
        <taxon>Gunneridae</taxon>
        <taxon>Pentapetalae</taxon>
        <taxon>rosids</taxon>
        <taxon>fabids</taxon>
        <taxon>Rosales</taxon>
        <taxon>Cannabaceae</taxon>
        <taxon>Trema</taxon>
    </lineage>
</organism>
<comment type="caution">
    <text evidence="1">The sequence shown here is derived from an EMBL/GenBank/DDBJ whole genome shotgun (WGS) entry which is preliminary data.</text>
</comment>
<evidence type="ECO:0000313" key="2">
    <source>
        <dbReference type="Proteomes" id="UP000237000"/>
    </source>
</evidence>
<evidence type="ECO:0000313" key="1">
    <source>
        <dbReference type="EMBL" id="PON84628.1"/>
    </source>
</evidence>
<protein>
    <submittedName>
        <fullName evidence="1">Uncharacterized protein</fullName>
    </submittedName>
</protein>
<keyword evidence="2" id="KW-1185">Reference proteome</keyword>
<proteinExistence type="predicted"/>
<gene>
    <name evidence="1" type="ORF">TorRG33x02_195670</name>
</gene>
<dbReference type="Proteomes" id="UP000237000">
    <property type="component" value="Unassembled WGS sequence"/>
</dbReference>